<protein>
    <submittedName>
        <fullName evidence="5">Pirin family protein</fullName>
    </submittedName>
</protein>
<dbReference type="InterPro" id="IPR014710">
    <property type="entry name" value="RmlC-like_jellyroll"/>
</dbReference>
<gene>
    <name evidence="5" type="ORF">GCM10023149_16000</name>
</gene>
<dbReference type="Gene3D" id="2.60.120.10">
    <property type="entry name" value="Jelly Rolls"/>
    <property type="match status" value="2"/>
</dbReference>
<dbReference type="InterPro" id="IPR003829">
    <property type="entry name" value="Pirin_N_dom"/>
</dbReference>
<comment type="caution">
    <text evidence="5">The sequence shown here is derived from an EMBL/GenBank/DDBJ whole genome shotgun (WGS) entry which is preliminary data.</text>
</comment>
<dbReference type="InterPro" id="IPR012093">
    <property type="entry name" value="Pirin"/>
</dbReference>
<evidence type="ECO:0000256" key="2">
    <source>
        <dbReference type="RuleBase" id="RU003457"/>
    </source>
</evidence>
<dbReference type="Pfam" id="PF17954">
    <property type="entry name" value="Pirin_C_2"/>
    <property type="match status" value="1"/>
</dbReference>
<name>A0ABP8G667_9SPHI</name>
<dbReference type="EMBL" id="BAABFT010000003">
    <property type="protein sequence ID" value="GAA4318063.1"/>
    <property type="molecule type" value="Genomic_DNA"/>
</dbReference>
<dbReference type="RefSeq" id="WP_345210506.1">
    <property type="nucleotide sequence ID" value="NZ_BAABFT010000003.1"/>
</dbReference>
<evidence type="ECO:0000259" key="4">
    <source>
        <dbReference type="Pfam" id="PF17954"/>
    </source>
</evidence>
<sequence>MMVKLSPGPLLNNVPEGASVVQKGYQYLLLMLMSPLLKWQYDNRKSALGCLSSNKNDYLMDLKKLIAQERGLLQNHEFKGHLLFSLGQQGTSRPDRFGTVIVFNDDELFPGSEIGMHPHQHTEIITYMIEGQESHRDSLGNYQELSAGDIQVISSGSGIMHAGGNMSSVANARHLQIWIVPNGEPSAPSLQLKTKDEGNGKNKWELLISPNGEDNSLIVKQAAWISQGSWSEGSVNYSFHDRMSGLLLYVLEGKICLMNGTEAGTGDSLFINDLSELSLNVIKDCRLFLIETTF</sequence>
<dbReference type="Proteomes" id="UP001500582">
    <property type="component" value="Unassembled WGS sequence"/>
</dbReference>
<feature type="domain" description="Pirin N-terminal" evidence="3">
    <location>
        <begin position="98"/>
        <end position="179"/>
    </location>
</feature>
<organism evidence="5 6">
    <name type="scientific">Mucilaginibacter gynuensis</name>
    <dbReference type="NCBI Taxonomy" id="1302236"/>
    <lineage>
        <taxon>Bacteria</taxon>
        <taxon>Pseudomonadati</taxon>
        <taxon>Bacteroidota</taxon>
        <taxon>Sphingobacteriia</taxon>
        <taxon>Sphingobacteriales</taxon>
        <taxon>Sphingobacteriaceae</taxon>
        <taxon>Mucilaginibacter</taxon>
    </lineage>
</organism>
<reference evidence="6" key="1">
    <citation type="journal article" date="2019" name="Int. J. Syst. Evol. Microbiol.">
        <title>The Global Catalogue of Microorganisms (GCM) 10K type strain sequencing project: providing services to taxonomists for standard genome sequencing and annotation.</title>
        <authorList>
            <consortium name="The Broad Institute Genomics Platform"/>
            <consortium name="The Broad Institute Genome Sequencing Center for Infectious Disease"/>
            <person name="Wu L."/>
            <person name="Ma J."/>
        </authorList>
    </citation>
    <scope>NUCLEOTIDE SEQUENCE [LARGE SCALE GENOMIC DNA]</scope>
    <source>
        <strain evidence="6">JCM 17705</strain>
    </source>
</reference>
<dbReference type="InterPro" id="IPR041602">
    <property type="entry name" value="Quercetinase_C"/>
</dbReference>
<comment type="similarity">
    <text evidence="1 2">Belongs to the pirin family.</text>
</comment>
<proteinExistence type="inferred from homology"/>
<dbReference type="PANTHER" id="PTHR43212:SF3">
    <property type="entry name" value="QUERCETIN 2,3-DIOXYGENASE"/>
    <property type="match status" value="1"/>
</dbReference>
<evidence type="ECO:0000313" key="6">
    <source>
        <dbReference type="Proteomes" id="UP001500582"/>
    </source>
</evidence>
<feature type="domain" description="Quercetin 2,3-dioxygenase C-terminal cupin" evidence="4">
    <location>
        <begin position="206"/>
        <end position="291"/>
    </location>
</feature>
<dbReference type="Pfam" id="PF02678">
    <property type="entry name" value="Pirin"/>
    <property type="match status" value="1"/>
</dbReference>
<evidence type="ECO:0000313" key="5">
    <source>
        <dbReference type="EMBL" id="GAA4318063.1"/>
    </source>
</evidence>
<evidence type="ECO:0000259" key="3">
    <source>
        <dbReference type="Pfam" id="PF02678"/>
    </source>
</evidence>
<dbReference type="SUPFAM" id="SSF51182">
    <property type="entry name" value="RmlC-like cupins"/>
    <property type="match status" value="1"/>
</dbReference>
<dbReference type="InterPro" id="IPR011051">
    <property type="entry name" value="RmlC_Cupin_sf"/>
</dbReference>
<dbReference type="PANTHER" id="PTHR43212">
    <property type="entry name" value="QUERCETIN 2,3-DIOXYGENASE"/>
    <property type="match status" value="1"/>
</dbReference>
<evidence type="ECO:0000256" key="1">
    <source>
        <dbReference type="ARBA" id="ARBA00008416"/>
    </source>
</evidence>
<accession>A0ABP8G667</accession>
<keyword evidence="6" id="KW-1185">Reference proteome</keyword>